<dbReference type="Gene3D" id="1.10.10.10">
    <property type="entry name" value="Winged helix-like DNA-binding domain superfamily/Winged helix DNA-binding domain"/>
    <property type="match status" value="1"/>
</dbReference>
<reference evidence="8 9" key="1">
    <citation type="submission" date="2016-10" db="EMBL/GenBank/DDBJ databases">
        <authorList>
            <person name="de Groot N.N."/>
        </authorList>
    </citation>
    <scope>NUCLEOTIDE SEQUENCE [LARGE SCALE GENOMIC DNA]</scope>
    <source>
        <strain evidence="8 9">Vu-144</strain>
    </source>
</reference>
<dbReference type="InterPro" id="IPR007630">
    <property type="entry name" value="RNA_pol_sigma70_r4"/>
</dbReference>
<comment type="similarity">
    <text evidence="1">Belongs to the sigma-70 factor family. ECF subfamily.</text>
</comment>
<evidence type="ECO:0000256" key="4">
    <source>
        <dbReference type="ARBA" id="ARBA00023125"/>
    </source>
</evidence>
<evidence type="ECO:0000256" key="3">
    <source>
        <dbReference type="ARBA" id="ARBA00023082"/>
    </source>
</evidence>
<name>A0A1H4ACT1_9BACT</name>
<dbReference type="Pfam" id="PF04542">
    <property type="entry name" value="Sigma70_r2"/>
    <property type="match status" value="1"/>
</dbReference>
<evidence type="ECO:0000256" key="2">
    <source>
        <dbReference type="ARBA" id="ARBA00023015"/>
    </source>
</evidence>
<dbReference type="STRING" id="551991.SAMN05192529_11431"/>
<dbReference type="PANTHER" id="PTHR43133">
    <property type="entry name" value="RNA POLYMERASE ECF-TYPE SIGMA FACTO"/>
    <property type="match status" value="1"/>
</dbReference>
<keyword evidence="5" id="KW-0804">Transcription</keyword>
<dbReference type="InterPro" id="IPR039425">
    <property type="entry name" value="RNA_pol_sigma-70-like"/>
</dbReference>
<dbReference type="SUPFAM" id="SSF88946">
    <property type="entry name" value="Sigma2 domain of RNA polymerase sigma factors"/>
    <property type="match status" value="1"/>
</dbReference>
<dbReference type="NCBIfam" id="TIGR02937">
    <property type="entry name" value="sigma70-ECF"/>
    <property type="match status" value="1"/>
</dbReference>
<organism evidence="8 9">
    <name type="scientific">Arachidicoccus rhizosphaerae</name>
    <dbReference type="NCBI Taxonomy" id="551991"/>
    <lineage>
        <taxon>Bacteria</taxon>
        <taxon>Pseudomonadati</taxon>
        <taxon>Bacteroidota</taxon>
        <taxon>Chitinophagia</taxon>
        <taxon>Chitinophagales</taxon>
        <taxon>Chitinophagaceae</taxon>
        <taxon>Arachidicoccus</taxon>
    </lineage>
</organism>
<dbReference type="InterPro" id="IPR036388">
    <property type="entry name" value="WH-like_DNA-bd_sf"/>
</dbReference>
<dbReference type="InterPro" id="IPR014284">
    <property type="entry name" value="RNA_pol_sigma-70_dom"/>
</dbReference>
<dbReference type="Pfam" id="PF04545">
    <property type="entry name" value="Sigma70_r4"/>
    <property type="match status" value="1"/>
</dbReference>
<dbReference type="PANTHER" id="PTHR43133:SF62">
    <property type="entry name" value="RNA POLYMERASE SIGMA FACTOR SIGZ"/>
    <property type="match status" value="1"/>
</dbReference>
<dbReference type="Proteomes" id="UP000199041">
    <property type="component" value="Unassembled WGS sequence"/>
</dbReference>
<sequence length="183" mass="21164">MTKEHLNNEFDLIIALKKGDETAYSYLYDQYGAALYGFIIHMTKEQELAKDILQEVFIKIFQKIDLYDPQKGPLYAWLIQITRNTTLDKLRSKQYQTNRRTLPLEEKNISGTLENTIQPKLDHIGVDKVLVALDESHKKVIDLAYFHGFTQNEIAKEMGLPVGTVKTKVRNALIQLRKLLNIV</sequence>
<accession>A0A1H4ACT1</accession>
<dbReference type="EMBL" id="FNQY01000014">
    <property type="protein sequence ID" value="SEA33541.1"/>
    <property type="molecule type" value="Genomic_DNA"/>
</dbReference>
<evidence type="ECO:0000313" key="9">
    <source>
        <dbReference type="Proteomes" id="UP000199041"/>
    </source>
</evidence>
<dbReference type="Gene3D" id="1.10.1740.10">
    <property type="match status" value="1"/>
</dbReference>
<dbReference type="CDD" id="cd06171">
    <property type="entry name" value="Sigma70_r4"/>
    <property type="match status" value="1"/>
</dbReference>
<proteinExistence type="inferred from homology"/>
<keyword evidence="2" id="KW-0805">Transcription regulation</keyword>
<evidence type="ECO:0000259" key="6">
    <source>
        <dbReference type="Pfam" id="PF04542"/>
    </source>
</evidence>
<evidence type="ECO:0000256" key="1">
    <source>
        <dbReference type="ARBA" id="ARBA00010641"/>
    </source>
</evidence>
<gene>
    <name evidence="8" type="ORF">SAMN05192529_11431</name>
</gene>
<evidence type="ECO:0000256" key="5">
    <source>
        <dbReference type="ARBA" id="ARBA00023163"/>
    </source>
</evidence>
<dbReference type="GO" id="GO:0016987">
    <property type="term" value="F:sigma factor activity"/>
    <property type="evidence" value="ECO:0007669"/>
    <property type="project" value="UniProtKB-KW"/>
</dbReference>
<protein>
    <submittedName>
        <fullName evidence="8">RNA polymerase sigma-70 factor, ECF subfamily</fullName>
    </submittedName>
</protein>
<dbReference type="RefSeq" id="WP_170831230.1">
    <property type="nucleotide sequence ID" value="NZ_FNQY01000014.1"/>
</dbReference>
<dbReference type="GO" id="GO:0003677">
    <property type="term" value="F:DNA binding"/>
    <property type="evidence" value="ECO:0007669"/>
    <property type="project" value="UniProtKB-KW"/>
</dbReference>
<dbReference type="InterPro" id="IPR013324">
    <property type="entry name" value="RNA_pol_sigma_r3/r4-like"/>
</dbReference>
<evidence type="ECO:0000259" key="7">
    <source>
        <dbReference type="Pfam" id="PF04545"/>
    </source>
</evidence>
<dbReference type="SUPFAM" id="SSF88659">
    <property type="entry name" value="Sigma3 and sigma4 domains of RNA polymerase sigma factors"/>
    <property type="match status" value="1"/>
</dbReference>
<dbReference type="InterPro" id="IPR013325">
    <property type="entry name" value="RNA_pol_sigma_r2"/>
</dbReference>
<feature type="domain" description="RNA polymerase sigma-70 region 4" evidence="7">
    <location>
        <begin position="130"/>
        <end position="178"/>
    </location>
</feature>
<dbReference type="InterPro" id="IPR007627">
    <property type="entry name" value="RNA_pol_sigma70_r2"/>
</dbReference>
<evidence type="ECO:0000313" key="8">
    <source>
        <dbReference type="EMBL" id="SEA33541.1"/>
    </source>
</evidence>
<feature type="domain" description="RNA polymerase sigma-70 region 2" evidence="6">
    <location>
        <begin position="27"/>
        <end position="94"/>
    </location>
</feature>
<keyword evidence="4" id="KW-0238">DNA-binding</keyword>
<dbReference type="GO" id="GO:0006352">
    <property type="term" value="P:DNA-templated transcription initiation"/>
    <property type="evidence" value="ECO:0007669"/>
    <property type="project" value="InterPro"/>
</dbReference>
<keyword evidence="9" id="KW-1185">Reference proteome</keyword>
<keyword evidence="3" id="KW-0731">Sigma factor</keyword>
<dbReference type="AlphaFoldDB" id="A0A1H4ACT1"/>